<dbReference type="InterPro" id="IPR036638">
    <property type="entry name" value="HLH_DNA-bd_sf"/>
</dbReference>
<accession>A0A1M5RC57</accession>
<dbReference type="GO" id="GO:0043937">
    <property type="term" value="P:regulation of sporulation"/>
    <property type="evidence" value="ECO:0007669"/>
    <property type="project" value="InterPro"/>
</dbReference>
<dbReference type="Gene3D" id="4.10.280.10">
    <property type="entry name" value="Helix-loop-helix DNA-binding domain"/>
    <property type="match status" value="1"/>
</dbReference>
<protein>
    <submittedName>
        <fullName evidence="1">Spo0E like sporulation regulatory protein</fullName>
    </submittedName>
</protein>
<dbReference type="Pfam" id="PF09388">
    <property type="entry name" value="SpoOE-like"/>
    <property type="match status" value="1"/>
</dbReference>
<evidence type="ECO:0000313" key="1">
    <source>
        <dbReference type="EMBL" id="SHH23922.1"/>
    </source>
</evidence>
<dbReference type="InterPro" id="IPR037208">
    <property type="entry name" value="Spo0E-like_sf"/>
</dbReference>
<reference evidence="1 2" key="1">
    <citation type="submission" date="2016-11" db="EMBL/GenBank/DDBJ databases">
        <authorList>
            <person name="Jaros S."/>
            <person name="Januszkiewicz K."/>
            <person name="Wedrychowicz H."/>
        </authorList>
    </citation>
    <scope>NUCLEOTIDE SEQUENCE [LARGE SCALE GENOMIC DNA]</scope>
    <source>
        <strain evidence="1 2">DSM 8605</strain>
    </source>
</reference>
<keyword evidence="2" id="KW-1185">Reference proteome</keyword>
<name>A0A1M5RC57_9CLOT</name>
<dbReference type="RefSeq" id="WP_084133361.1">
    <property type="nucleotide sequence ID" value="NZ_FQXM01000003.1"/>
</dbReference>
<dbReference type="InterPro" id="IPR018540">
    <property type="entry name" value="Spo0E-like"/>
</dbReference>
<dbReference type="Proteomes" id="UP000184447">
    <property type="component" value="Unassembled WGS sequence"/>
</dbReference>
<dbReference type="AlphaFoldDB" id="A0A1M5RC57"/>
<organism evidence="1 2">
    <name type="scientific">Clostridium grantii DSM 8605</name>
    <dbReference type="NCBI Taxonomy" id="1121316"/>
    <lineage>
        <taxon>Bacteria</taxon>
        <taxon>Bacillati</taxon>
        <taxon>Bacillota</taxon>
        <taxon>Clostridia</taxon>
        <taxon>Eubacteriales</taxon>
        <taxon>Clostridiaceae</taxon>
        <taxon>Clostridium</taxon>
    </lineage>
</organism>
<dbReference type="SUPFAM" id="SSF140500">
    <property type="entry name" value="BAS1536-like"/>
    <property type="match status" value="1"/>
</dbReference>
<sequence>MNYYSSYIEKKRNLLNKLIEENSFNLLSDEIIKASQELDQLIYEYLLYKQNNENYSY</sequence>
<gene>
    <name evidence="1" type="ORF">SAMN02745207_00451</name>
</gene>
<proteinExistence type="predicted"/>
<dbReference type="OrthoDB" id="1916677at2"/>
<evidence type="ECO:0000313" key="2">
    <source>
        <dbReference type="Proteomes" id="UP000184447"/>
    </source>
</evidence>
<dbReference type="STRING" id="1121316.SAMN02745207_00451"/>
<dbReference type="GO" id="GO:0046983">
    <property type="term" value="F:protein dimerization activity"/>
    <property type="evidence" value="ECO:0007669"/>
    <property type="project" value="InterPro"/>
</dbReference>
<dbReference type="EMBL" id="FQXM01000003">
    <property type="protein sequence ID" value="SHH23922.1"/>
    <property type="molecule type" value="Genomic_DNA"/>
</dbReference>